<reference evidence="5" key="1">
    <citation type="submission" date="2021-04" db="EMBL/GenBank/DDBJ databases">
        <authorList>
            <consortium name="Wellcome Sanger Institute Data Sharing"/>
        </authorList>
    </citation>
    <scope>NUCLEOTIDE SEQUENCE [LARGE SCALE GENOMIC DNA]</scope>
</reference>
<sequence length="266" mass="29221">MFPQARQMDPASLLISVCAMMLCLRCANSDETCPCHRIPPLPRTNPPPDGCYKSTFRYSCVDGFVRKVGTSNLIKCKQKDGSPQWSNPSLVCIPDPLRPTTKPPPTTTTTGDIFQEFNATSTFTSASTGRHQTQSGGTSAPVTPGATSTELSSLDERSHYSQDLVTETETMAWRTQRLTTAKHSKNTTDNSTNVRHINNILDKPTTAGVTVFGLLLICAAAGLIFMFYRRKIGNNHRQGTEEEKMSMNELPSAVVLQNLCHHGEQI</sequence>
<feature type="transmembrane region" description="Helical" evidence="3">
    <location>
        <begin position="207"/>
        <end position="228"/>
    </location>
</feature>
<evidence type="ECO:0000256" key="2">
    <source>
        <dbReference type="SAM" id="MobiDB-lite"/>
    </source>
</evidence>
<reference evidence="5" key="2">
    <citation type="submission" date="2025-08" db="UniProtKB">
        <authorList>
            <consortium name="Ensembl"/>
        </authorList>
    </citation>
    <scope>IDENTIFICATION</scope>
</reference>
<dbReference type="AlphaFoldDB" id="A0A665U5A5"/>
<keyword evidence="6" id="KW-1185">Reference proteome</keyword>
<dbReference type="FunCoup" id="A0A665U5A5">
    <property type="interactions" value="6"/>
</dbReference>
<evidence type="ECO:0000256" key="1">
    <source>
        <dbReference type="ARBA" id="ARBA00023157"/>
    </source>
</evidence>
<evidence type="ECO:0008006" key="7">
    <source>
        <dbReference type="Google" id="ProtNLM"/>
    </source>
</evidence>
<reference evidence="5" key="3">
    <citation type="submission" date="2025-09" db="UniProtKB">
        <authorList>
            <consortium name="Ensembl"/>
        </authorList>
    </citation>
    <scope>IDENTIFICATION</scope>
</reference>
<dbReference type="Proteomes" id="UP000472264">
    <property type="component" value="Chromosome 23"/>
</dbReference>
<name>A0A665U5A5_ECHNA</name>
<evidence type="ECO:0000313" key="6">
    <source>
        <dbReference type="Proteomes" id="UP000472264"/>
    </source>
</evidence>
<dbReference type="PANTHER" id="PTHR15060:SF0">
    <property type="entry name" value="INTERLEUKIN-15 RECEPTOR SUBUNIT ALPHA"/>
    <property type="match status" value="1"/>
</dbReference>
<evidence type="ECO:0000313" key="5">
    <source>
        <dbReference type="Ensembl" id="ENSENLP00000014510.1"/>
    </source>
</evidence>
<feature type="compositionally biased region" description="Polar residues" evidence="2">
    <location>
        <begin position="129"/>
        <end position="152"/>
    </location>
</feature>
<dbReference type="RefSeq" id="XP_029351033.1">
    <property type="nucleotide sequence ID" value="XM_029495173.1"/>
</dbReference>
<keyword evidence="3" id="KW-1133">Transmembrane helix</keyword>
<keyword evidence="4" id="KW-0732">Signal</keyword>
<dbReference type="Ensembl" id="ENSENLT00000015098.1">
    <property type="protein sequence ID" value="ENSENLP00000014510.1"/>
    <property type="gene ID" value="ENSENLG00000006831.1"/>
</dbReference>
<keyword evidence="3" id="KW-0472">Membrane</keyword>
<dbReference type="PANTHER" id="PTHR15060">
    <property type="entry name" value="INTERLEUKIN-15 RECEPTOR SUBUNIT ALPHA"/>
    <property type="match status" value="1"/>
</dbReference>
<feature type="signal peptide" evidence="4">
    <location>
        <begin position="1"/>
        <end position="29"/>
    </location>
</feature>
<dbReference type="InterPro" id="IPR035976">
    <property type="entry name" value="Sushi/SCR/CCP_sf"/>
</dbReference>
<accession>A0A665U5A5</accession>
<feature type="region of interest" description="Disordered" evidence="2">
    <location>
        <begin position="124"/>
        <end position="158"/>
    </location>
</feature>
<dbReference type="OMA" id="PPQQGCY"/>
<feature type="region of interest" description="Disordered" evidence="2">
    <location>
        <begin position="87"/>
        <end position="111"/>
    </location>
</feature>
<organism evidence="5 6">
    <name type="scientific">Echeneis naucrates</name>
    <name type="common">Live sharksucker</name>
    <dbReference type="NCBI Taxonomy" id="173247"/>
    <lineage>
        <taxon>Eukaryota</taxon>
        <taxon>Metazoa</taxon>
        <taxon>Chordata</taxon>
        <taxon>Craniata</taxon>
        <taxon>Vertebrata</taxon>
        <taxon>Euteleostomi</taxon>
        <taxon>Actinopterygii</taxon>
        <taxon>Neopterygii</taxon>
        <taxon>Teleostei</taxon>
        <taxon>Neoteleostei</taxon>
        <taxon>Acanthomorphata</taxon>
        <taxon>Carangaria</taxon>
        <taxon>Carangiformes</taxon>
        <taxon>Echeneidae</taxon>
        <taxon>Echeneis</taxon>
    </lineage>
</organism>
<dbReference type="CTD" id="3601"/>
<dbReference type="Gene3D" id="2.20.28.230">
    <property type="match status" value="1"/>
</dbReference>
<evidence type="ECO:0000256" key="4">
    <source>
        <dbReference type="SAM" id="SignalP"/>
    </source>
</evidence>
<dbReference type="SUPFAM" id="SSF57535">
    <property type="entry name" value="Complement control module/SCR domain"/>
    <property type="match status" value="1"/>
</dbReference>
<protein>
    <recommendedName>
        <fullName evidence="7">Sushi domain-containing protein</fullName>
    </recommendedName>
</protein>
<dbReference type="InParanoid" id="A0A665U5A5"/>
<dbReference type="GO" id="GO:0042010">
    <property type="term" value="F:interleukin-15 receptor activity"/>
    <property type="evidence" value="ECO:0007669"/>
    <property type="project" value="InterPro"/>
</dbReference>
<proteinExistence type="predicted"/>
<keyword evidence="1" id="KW-1015">Disulfide bond</keyword>
<dbReference type="GeneID" id="115036812"/>
<keyword evidence="3" id="KW-0812">Transmembrane</keyword>
<feature type="chain" id="PRO_5025517527" description="Sushi domain-containing protein" evidence="4">
    <location>
        <begin position="30"/>
        <end position="266"/>
    </location>
</feature>
<evidence type="ECO:0000256" key="3">
    <source>
        <dbReference type="SAM" id="Phobius"/>
    </source>
</evidence>
<gene>
    <name evidence="5" type="primary">il15ra</name>
</gene>
<dbReference type="InterPro" id="IPR042372">
    <property type="entry name" value="IL15RA"/>
</dbReference>